<dbReference type="Pfam" id="PF05656">
    <property type="entry name" value="DUF805"/>
    <property type="match status" value="1"/>
</dbReference>
<dbReference type="OrthoDB" id="9812349at2"/>
<keyword evidence="2" id="KW-0472">Membrane</keyword>
<reference evidence="3" key="2">
    <citation type="submission" date="2020-09" db="EMBL/GenBank/DDBJ databases">
        <authorList>
            <person name="Sun Q."/>
            <person name="Zhou Y."/>
        </authorList>
    </citation>
    <scope>NUCLEOTIDE SEQUENCE</scope>
    <source>
        <strain evidence="3">CGMCC 4.7372</strain>
    </source>
</reference>
<feature type="transmembrane region" description="Helical" evidence="2">
    <location>
        <begin position="150"/>
        <end position="170"/>
    </location>
</feature>
<keyword evidence="2" id="KW-1133">Transmembrane helix</keyword>
<dbReference type="Proteomes" id="UP000614239">
    <property type="component" value="Unassembled WGS sequence"/>
</dbReference>
<evidence type="ECO:0008006" key="5">
    <source>
        <dbReference type="Google" id="ProtNLM"/>
    </source>
</evidence>
<protein>
    <recommendedName>
        <fullName evidence="5">DUF805 domain-containing protein</fullName>
    </recommendedName>
</protein>
<feature type="transmembrane region" description="Helical" evidence="2">
    <location>
        <begin position="108"/>
        <end position="130"/>
    </location>
</feature>
<comment type="caution">
    <text evidence="3">The sequence shown here is derived from an EMBL/GenBank/DDBJ whole genome shotgun (WGS) entry which is preliminary data.</text>
</comment>
<organism evidence="3 4">
    <name type="scientific">Actinomyces gaoshouyii</name>
    <dbReference type="NCBI Taxonomy" id="1960083"/>
    <lineage>
        <taxon>Bacteria</taxon>
        <taxon>Bacillati</taxon>
        <taxon>Actinomycetota</taxon>
        <taxon>Actinomycetes</taxon>
        <taxon>Actinomycetales</taxon>
        <taxon>Actinomycetaceae</taxon>
        <taxon>Actinomyces</taxon>
    </lineage>
</organism>
<evidence type="ECO:0000313" key="3">
    <source>
        <dbReference type="EMBL" id="GGO97556.1"/>
    </source>
</evidence>
<sequence>MTLPHGNGQPFQAPSPQPGYPMGAPAYGAPQTTMLPPELTALPRASFGEAVRRFFRRYAQFRGTASVSELLWPWLFHFLVISVLMTIAGISLSAGTTPAKTVHADPEVAGWATAVAALCWITTGIFNLALVVPAIAVQVRRLHDVGKSGGWWFIGLVPIVGPIWLLVLLLSSSKPESFRPEWA</sequence>
<dbReference type="AlphaFoldDB" id="A0A8H9LFY8"/>
<name>A0A8H9LFY8_9ACTO</name>
<keyword evidence="4" id="KW-1185">Reference proteome</keyword>
<dbReference type="InterPro" id="IPR008523">
    <property type="entry name" value="DUF805"/>
</dbReference>
<evidence type="ECO:0000256" key="2">
    <source>
        <dbReference type="SAM" id="Phobius"/>
    </source>
</evidence>
<dbReference type="GO" id="GO:0005886">
    <property type="term" value="C:plasma membrane"/>
    <property type="evidence" value="ECO:0007669"/>
    <property type="project" value="TreeGrafter"/>
</dbReference>
<evidence type="ECO:0000313" key="4">
    <source>
        <dbReference type="Proteomes" id="UP000614239"/>
    </source>
</evidence>
<dbReference type="PANTHER" id="PTHR34980">
    <property type="entry name" value="INNER MEMBRANE PROTEIN-RELATED-RELATED"/>
    <property type="match status" value="1"/>
</dbReference>
<feature type="transmembrane region" description="Helical" evidence="2">
    <location>
        <begin position="74"/>
        <end position="96"/>
    </location>
</feature>
<dbReference type="EMBL" id="BMNJ01000003">
    <property type="protein sequence ID" value="GGO97556.1"/>
    <property type="molecule type" value="Genomic_DNA"/>
</dbReference>
<reference evidence="3" key="1">
    <citation type="journal article" date="2014" name="Int. J. Syst. Evol. Microbiol.">
        <title>Complete genome sequence of Corynebacterium casei LMG S-19264T (=DSM 44701T), isolated from a smear-ripened cheese.</title>
        <authorList>
            <consortium name="US DOE Joint Genome Institute (JGI-PGF)"/>
            <person name="Walter F."/>
            <person name="Albersmeier A."/>
            <person name="Kalinowski J."/>
            <person name="Ruckert C."/>
        </authorList>
    </citation>
    <scope>NUCLEOTIDE SEQUENCE</scope>
    <source>
        <strain evidence="3">CGMCC 4.7372</strain>
    </source>
</reference>
<evidence type="ECO:0000256" key="1">
    <source>
        <dbReference type="SAM" id="MobiDB-lite"/>
    </source>
</evidence>
<dbReference type="RefSeq" id="WP_143231762.1">
    <property type="nucleotide sequence ID" value="NZ_BMNJ01000003.1"/>
</dbReference>
<gene>
    <name evidence="3" type="ORF">GCM10011612_10370</name>
</gene>
<proteinExistence type="predicted"/>
<keyword evidence="2" id="KW-0812">Transmembrane</keyword>
<dbReference type="PANTHER" id="PTHR34980:SF2">
    <property type="entry name" value="INNER MEMBRANE PROTEIN YHAH-RELATED"/>
    <property type="match status" value="1"/>
</dbReference>
<feature type="region of interest" description="Disordered" evidence="1">
    <location>
        <begin position="1"/>
        <end position="27"/>
    </location>
</feature>
<accession>A0A8H9LFY8</accession>